<comment type="caution">
    <text evidence="2">The sequence shown here is derived from an EMBL/GenBank/DDBJ whole genome shotgun (WGS) entry which is preliminary data.</text>
</comment>
<name>A0A3N6LKH1_9EURY</name>
<feature type="transmembrane region" description="Helical" evidence="1">
    <location>
        <begin position="7"/>
        <end position="27"/>
    </location>
</feature>
<protein>
    <submittedName>
        <fullName evidence="2">Uncharacterized protein</fullName>
    </submittedName>
</protein>
<accession>A0A3N6LKH1</accession>
<feature type="transmembrane region" description="Helical" evidence="1">
    <location>
        <begin position="47"/>
        <end position="68"/>
    </location>
</feature>
<evidence type="ECO:0000313" key="3">
    <source>
        <dbReference type="Proteomes" id="UP000273828"/>
    </source>
</evidence>
<dbReference type="AlphaFoldDB" id="A0A3N6LKH1"/>
<organism evidence="2 3">
    <name type="scientific">Natrarchaeobius halalkaliphilus</name>
    <dbReference type="NCBI Taxonomy" id="1679091"/>
    <lineage>
        <taxon>Archaea</taxon>
        <taxon>Methanobacteriati</taxon>
        <taxon>Methanobacteriota</taxon>
        <taxon>Stenosarchaea group</taxon>
        <taxon>Halobacteria</taxon>
        <taxon>Halobacteriales</taxon>
        <taxon>Natrialbaceae</taxon>
        <taxon>Natrarchaeobius</taxon>
    </lineage>
</organism>
<dbReference type="InterPro" id="IPR055895">
    <property type="entry name" value="DUF7472"/>
</dbReference>
<gene>
    <name evidence="2" type="ORF">EA462_12260</name>
</gene>
<dbReference type="Proteomes" id="UP000273828">
    <property type="component" value="Unassembled WGS sequence"/>
</dbReference>
<keyword evidence="1" id="KW-0812">Transmembrane</keyword>
<dbReference type="Pfam" id="PF24284">
    <property type="entry name" value="DUF7472"/>
    <property type="match status" value="1"/>
</dbReference>
<keyword evidence="3" id="KW-1185">Reference proteome</keyword>
<evidence type="ECO:0000256" key="1">
    <source>
        <dbReference type="SAM" id="Phobius"/>
    </source>
</evidence>
<dbReference type="OrthoDB" id="170376at2157"/>
<sequence length="86" mass="8954">MLDRERVIEIIVAVSAVLVMLGVMFYIGVTYGGENSVLSPDGAEMLVGAIVGFILLLTAVGIGLAFVLNEPGDGLEDEDTEAKNAA</sequence>
<dbReference type="RefSeq" id="WP_124178829.1">
    <property type="nucleotide sequence ID" value="NZ_REFY01000004.1"/>
</dbReference>
<reference evidence="2 3" key="1">
    <citation type="submission" date="2018-10" db="EMBL/GenBank/DDBJ databases">
        <title>Natrarchaeobius chitinivorans gen. nov., sp. nov., and Natrarchaeobius haloalkaliphilus sp. nov., alkaliphilic, chitin-utilizing haloarchaea from hypersaline alkaline lakes.</title>
        <authorList>
            <person name="Sorokin D.Y."/>
            <person name="Elcheninov A.G."/>
            <person name="Kostrikina N.A."/>
            <person name="Bale N.J."/>
            <person name="Sinninghe Damste J.S."/>
            <person name="Khijniak T.V."/>
            <person name="Kublanov I.V."/>
            <person name="Toshchakov S.V."/>
        </authorList>
    </citation>
    <scope>NUCLEOTIDE SEQUENCE [LARGE SCALE GENOMIC DNA]</scope>
    <source>
        <strain evidence="2 3">AArcht-Sl</strain>
    </source>
</reference>
<dbReference type="EMBL" id="REFY01000004">
    <property type="protein sequence ID" value="RQG89138.1"/>
    <property type="molecule type" value="Genomic_DNA"/>
</dbReference>
<keyword evidence="1" id="KW-1133">Transmembrane helix</keyword>
<proteinExistence type="predicted"/>
<keyword evidence="1" id="KW-0472">Membrane</keyword>
<evidence type="ECO:0000313" key="2">
    <source>
        <dbReference type="EMBL" id="RQG89138.1"/>
    </source>
</evidence>